<evidence type="ECO:0000259" key="18">
    <source>
        <dbReference type="PROSITE" id="PS51371"/>
    </source>
</evidence>
<keyword evidence="12" id="KW-0869">Chloride channel</keyword>
<dbReference type="Ensembl" id="ENSLLTT00000025229.1">
    <property type="protein sequence ID" value="ENSLLTP00000024346.1"/>
    <property type="gene ID" value="ENSLLTG00000017922.1"/>
</dbReference>
<dbReference type="SMART" id="SM00116">
    <property type="entry name" value="CBS"/>
    <property type="match status" value="2"/>
</dbReference>
<feature type="transmembrane region" description="Helical" evidence="16">
    <location>
        <begin position="235"/>
        <end position="256"/>
    </location>
</feature>
<keyword evidence="11 16" id="KW-0472">Membrane</keyword>
<dbReference type="SUPFAM" id="SSF81340">
    <property type="entry name" value="Clc chloride channel"/>
    <property type="match status" value="1"/>
</dbReference>
<evidence type="ECO:0000256" key="17">
    <source>
        <dbReference type="SAM" id="MobiDB-lite"/>
    </source>
</evidence>
<dbReference type="PANTHER" id="PTHR45720:SF3">
    <property type="entry name" value="CHLORIDE CHANNEL PROTEIN CLC-KB"/>
    <property type="match status" value="1"/>
</dbReference>
<feature type="transmembrane region" description="Helical" evidence="16">
    <location>
        <begin position="511"/>
        <end position="534"/>
    </location>
</feature>
<feature type="compositionally biased region" description="Basic and acidic residues" evidence="17">
    <location>
        <begin position="178"/>
        <end position="191"/>
    </location>
</feature>
<dbReference type="Gene3D" id="3.10.580.10">
    <property type="entry name" value="CBS-domain"/>
    <property type="match status" value="1"/>
</dbReference>
<keyword evidence="20" id="KW-1185">Reference proteome</keyword>
<evidence type="ECO:0000256" key="12">
    <source>
        <dbReference type="ARBA" id="ARBA00023173"/>
    </source>
</evidence>
<sequence length="876" mass="97457">MAPIFSKTGDSSAVATHLLSPHFNLVFGCGNNNVFRGEVADIHRKLVLFRTRPCGRQLRREKTRLPLLVFVAWDAPNQMLGSLCEKPLCAPLPFTSATRPRAGRISRSRMVEPVCPSFQEWERCLLGSVPWPRALQAVGGGLWGPVHLGARKQTACILLLLALVQRFHSQPRGMAADRPQRVRGEKEREENKEDEETNVFLPWEDNWRPWPKARRKVHGCLECLKQQLFRVGDDWYYLFTLGVIMALVSFAMDFTVSRVASAHLWLYQEVGDYPVLKFLSWTMYPVALSAFSTGFAQSITQHAGGSGIPELKTILTGVILEEYLAIENFGAKVVGLTCTLACGSTLFLGKVGPFVHLSSMIAAYLGKIRTSVSGEYENKSKQNEMLVAGAAVGVATVFGAPISGVLFSIEVVSSHFAVRDYWRGFFSATCGAFMFRLLAVFNSEQETITALFKTSFKIDFPFDLPETIFFTFLGVICGVLSCAYLFCQRWFLGYVRRNRFTARLLATEKPLYSVLVAFLLSSITFPLSLGQFMASRLSMKELLTSLLDNHTWSVLSQNVSLDRPPQVDPLNLWQEWWHPDISIFGTLSVFLVMKFWMLVLATTMPMPAGYFMPIFIYGAAIGRLVGEATALLFPVGITAEGPPSPIIPGAYALAGAAAFSGSVTHSLSTALLAFEMTGQIAHILPVLLAVLVANAIAQKFQPSFYDGTIIVKKLPYLPRIRSRDIESYRVITQEFMNTDFVILSQEATFHDILQVVTMTDDQEYPVVDNAESQMLLGAIQRSRLIQFLQSHEDSSLPQEELGKELLSGQTLKEGCTISPVTLQLSPWTSLHQAHNLFEMLNLQRAFVTQLGKVVGIVTRRELRKAIEELANPKAGG</sequence>
<feature type="transmembrane region" description="Helical" evidence="16">
    <location>
        <begin position="421"/>
        <end position="441"/>
    </location>
</feature>
<feature type="transmembrane region" description="Helical" evidence="16">
    <location>
        <begin position="680"/>
        <end position="697"/>
    </location>
</feature>
<dbReference type="Proteomes" id="UP000694406">
    <property type="component" value="Unplaced"/>
</dbReference>
<dbReference type="InterPro" id="IPR046342">
    <property type="entry name" value="CBS_dom_sf"/>
</dbReference>
<dbReference type="CDD" id="cd03683">
    <property type="entry name" value="ClC_1_like"/>
    <property type="match status" value="1"/>
</dbReference>
<keyword evidence="6" id="KW-0677">Repeat</keyword>
<dbReference type="PROSITE" id="PS51371">
    <property type="entry name" value="CBS"/>
    <property type="match status" value="1"/>
</dbReference>
<keyword evidence="14" id="KW-0407">Ion channel</keyword>
<evidence type="ECO:0000313" key="19">
    <source>
        <dbReference type="Ensembl" id="ENSLLTP00000024346.1"/>
    </source>
</evidence>
<dbReference type="PRINTS" id="PR00762">
    <property type="entry name" value="CLCHANNEL"/>
</dbReference>
<evidence type="ECO:0000256" key="8">
    <source>
        <dbReference type="ARBA" id="ARBA00022989"/>
    </source>
</evidence>
<evidence type="ECO:0000256" key="2">
    <source>
        <dbReference type="ARBA" id="ARBA00022448"/>
    </source>
</evidence>
<reference evidence="19" key="2">
    <citation type="submission" date="2025-09" db="UniProtKB">
        <authorList>
            <consortium name="Ensembl"/>
        </authorList>
    </citation>
    <scope>IDENTIFICATION</scope>
</reference>
<dbReference type="AlphaFoldDB" id="A0A8C5WZD6"/>
<dbReference type="InterPro" id="IPR050970">
    <property type="entry name" value="Cl_channel_volt-gated"/>
</dbReference>
<feature type="region of interest" description="Disordered" evidence="17">
    <location>
        <begin position="172"/>
        <end position="195"/>
    </location>
</feature>
<dbReference type="PANTHER" id="PTHR45720">
    <property type="entry name" value="CHLORIDE CHANNEL PROTEIN 2"/>
    <property type="match status" value="1"/>
</dbReference>
<dbReference type="FunFam" id="1.10.3080.10:FF:000012">
    <property type="entry name" value="Chloride channel K"/>
    <property type="match status" value="1"/>
</dbReference>
<name>A0A8C5WZD6_LATLA</name>
<dbReference type="GO" id="GO:0005247">
    <property type="term" value="F:voltage-gated chloride channel activity"/>
    <property type="evidence" value="ECO:0007669"/>
    <property type="project" value="InterPro"/>
</dbReference>
<dbReference type="Pfam" id="PF00654">
    <property type="entry name" value="Voltage_CLC"/>
    <property type="match status" value="1"/>
</dbReference>
<accession>A0A8C5WZD6</accession>
<evidence type="ECO:0000256" key="5">
    <source>
        <dbReference type="ARBA" id="ARBA00022723"/>
    </source>
</evidence>
<dbReference type="PROSITE" id="PS51257">
    <property type="entry name" value="PROKAR_LIPOPROTEIN"/>
    <property type="match status" value="1"/>
</dbReference>
<dbReference type="InterPro" id="IPR014743">
    <property type="entry name" value="Cl-channel_core"/>
</dbReference>
<dbReference type="CDD" id="cd04591">
    <property type="entry name" value="CBS_pair_voltage-gated_CLC_euk_bac"/>
    <property type="match status" value="1"/>
</dbReference>
<evidence type="ECO:0000256" key="14">
    <source>
        <dbReference type="ARBA" id="ARBA00023303"/>
    </source>
</evidence>
<feature type="transmembrane region" description="Helical" evidence="16">
    <location>
        <begin position="614"/>
        <end position="637"/>
    </location>
</feature>
<comment type="caution">
    <text evidence="16">Lacks conserved residue(s) required for the propagation of feature annotation.</text>
</comment>
<evidence type="ECO:0000256" key="11">
    <source>
        <dbReference type="ARBA" id="ARBA00023136"/>
    </source>
</evidence>
<evidence type="ECO:0000256" key="9">
    <source>
        <dbReference type="ARBA" id="ARBA00023065"/>
    </source>
</evidence>
<keyword evidence="13 16" id="KW-0868">Chloride</keyword>
<evidence type="ECO:0000256" key="7">
    <source>
        <dbReference type="ARBA" id="ARBA00022837"/>
    </source>
</evidence>
<keyword evidence="5" id="KW-0479">Metal-binding</keyword>
<keyword evidence="10 15" id="KW-0129">CBS domain</keyword>
<keyword evidence="9 16" id="KW-0406">Ion transport</keyword>
<dbReference type="GO" id="GO:0034707">
    <property type="term" value="C:chloride channel complex"/>
    <property type="evidence" value="ECO:0007669"/>
    <property type="project" value="UniProtKB-KW"/>
</dbReference>
<dbReference type="Pfam" id="PF00571">
    <property type="entry name" value="CBS"/>
    <property type="match status" value="1"/>
</dbReference>
<keyword evidence="3" id="KW-1003">Cell membrane</keyword>
<dbReference type="Gene3D" id="1.10.3080.10">
    <property type="entry name" value="Clc chloride channel"/>
    <property type="match status" value="1"/>
</dbReference>
<dbReference type="InterPro" id="IPR001807">
    <property type="entry name" value="ClC"/>
</dbReference>
<organism evidence="19 20">
    <name type="scientific">Laticauda laticaudata</name>
    <name type="common">Blue-ringed sea krait</name>
    <name type="synonym">Blue-lipped sea krait</name>
    <dbReference type="NCBI Taxonomy" id="8630"/>
    <lineage>
        <taxon>Eukaryota</taxon>
        <taxon>Metazoa</taxon>
        <taxon>Chordata</taxon>
        <taxon>Craniata</taxon>
        <taxon>Vertebrata</taxon>
        <taxon>Euteleostomi</taxon>
        <taxon>Lepidosauria</taxon>
        <taxon>Squamata</taxon>
        <taxon>Bifurcata</taxon>
        <taxon>Unidentata</taxon>
        <taxon>Episquamata</taxon>
        <taxon>Toxicofera</taxon>
        <taxon>Serpentes</taxon>
        <taxon>Colubroidea</taxon>
        <taxon>Elapidae</taxon>
        <taxon>Laticaudinae</taxon>
        <taxon>Laticauda</taxon>
    </lineage>
</organism>
<dbReference type="PRINTS" id="PR01119">
    <property type="entry name" value="CLCHANNELKDY"/>
</dbReference>
<dbReference type="InterPro" id="IPR000644">
    <property type="entry name" value="CBS_dom"/>
</dbReference>
<dbReference type="GO" id="GO:0005886">
    <property type="term" value="C:plasma membrane"/>
    <property type="evidence" value="ECO:0007669"/>
    <property type="project" value="UniProtKB-SubCell"/>
</dbReference>
<evidence type="ECO:0000256" key="13">
    <source>
        <dbReference type="ARBA" id="ARBA00023214"/>
    </source>
</evidence>
<evidence type="ECO:0000256" key="6">
    <source>
        <dbReference type="ARBA" id="ARBA00022737"/>
    </source>
</evidence>
<proteinExistence type="inferred from homology"/>
<reference evidence="19" key="1">
    <citation type="submission" date="2025-08" db="UniProtKB">
        <authorList>
            <consortium name="Ensembl"/>
        </authorList>
    </citation>
    <scope>IDENTIFICATION</scope>
</reference>
<feature type="transmembrane region" description="Helical" evidence="16">
    <location>
        <begin position="581"/>
        <end position="602"/>
    </location>
</feature>
<protein>
    <recommendedName>
        <fullName evidence="16">Chloride channel protein</fullName>
    </recommendedName>
</protein>
<feature type="transmembrane region" description="Helical" evidence="16">
    <location>
        <begin position="385"/>
        <end position="409"/>
    </location>
</feature>
<evidence type="ECO:0000256" key="15">
    <source>
        <dbReference type="PROSITE-ProRule" id="PRU00703"/>
    </source>
</evidence>
<keyword evidence="8 16" id="KW-1133">Transmembrane helix</keyword>
<feature type="transmembrane region" description="Helical" evidence="16">
    <location>
        <begin position="468"/>
        <end position="491"/>
    </location>
</feature>
<evidence type="ECO:0000256" key="4">
    <source>
        <dbReference type="ARBA" id="ARBA00022692"/>
    </source>
</evidence>
<evidence type="ECO:0000313" key="20">
    <source>
        <dbReference type="Proteomes" id="UP000694406"/>
    </source>
</evidence>
<dbReference type="SUPFAM" id="SSF54631">
    <property type="entry name" value="CBS-domain pair"/>
    <property type="match status" value="1"/>
</dbReference>
<dbReference type="GO" id="GO:0046872">
    <property type="term" value="F:metal ion binding"/>
    <property type="evidence" value="ECO:0007669"/>
    <property type="project" value="UniProtKB-KW"/>
</dbReference>
<keyword evidence="7" id="KW-0106">Calcium</keyword>
<evidence type="ECO:0000256" key="10">
    <source>
        <dbReference type="ARBA" id="ARBA00023122"/>
    </source>
</evidence>
<comment type="subcellular location">
    <subcellularLocation>
        <location evidence="1">Cell membrane</location>
        <topology evidence="1">Multi-pass membrane protein</topology>
    </subcellularLocation>
    <subcellularLocation>
        <location evidence="16">Membrane</location>
        <topology evidence="16">Multi-pass membrane protein</topology>
    </subcellularLocation>
</comment>
<evidence type="ECO:0000256" key="1">
    <source>
        <dbReference type="ARBA" id="ARBA00004651"/>
    </source>
</evidence>
<dbReference type="FunFam" id="3.10.580.10:FF:000028">
    <property type="entry name" value="Chloride channel protein"/>
    <property type="match status" value="1"/>
</dbReference>
<dbReference type="InterPro" id="IPR002250">
    <property type="entry name" value="Cl_channel-K"/>
</dbReference>
<evidence type="ECO:0000256" key="3">
    <source>
        <dbReference type="ARBA" id="ARBA00022475"/>
    </source>
</evidence>
<feature type="domain" description="CBS" evidence="18">
    <location>
        <begin position="736"/>
        <end position="794"/>
    </location>
</feature>
<dbReference type="GeneTree" id="ENSGT00940000164106"/>
<keyword evidence="4 16" id="KW-0812">Transmembrane</keyword>
<keyword evidence="2 16" id="KW-0813">Transport</keyword>
<evidence type="ECO:0000256" key="16">
    <source>
        <dbReference type="RuleBase" id="RU361221"/>
    </source>
</evidence>
<comment type="similarity">
    <text evidence="16">Belongs to the chloride channel (TC 2.A.49) family.</text>
</comment>
<feature type="transmembrane region" description="Helical" evidence="16">
    <location>
        <begin position="649"/>
        <end position="673"/>
    </location>
</feature>